<dbReference type="EMBL" id="JAULSY010000047">
    <property type="protein sequence ID" value="KAK0669120.1"/>
    <property type="molecule type" value="Genomic_DNA"/>
</dbReference>
<feature type="non-terminal residue" evidence="2">
    <location>
        <position position="1"/>
    </location>
</feature>
<protein>
    <submittedName>
        <fullName evidence="2">Uncharacterized protein</fullName>
    </submittedName>
</protein>
<proteinExistence type="predicted"/>
<dbReference type="AlphaFoldDB" id="A0AA40DA92"/>
<feature type="region of interest" description="Disordered" evidence="1">
    <location>
        <begin position="34"/>
        <end position="117"/>
    </location>
</feature>
<evidence type="ECO:0000313" key="3">
    <source>
        <dbReference type="Proteomes" id="UP001174997"/>
    </source>
</evidence>
<accession>A0AA40DA92</accession>
<gene>
    <name evidence="2" type="ORF">QBC41DRAFT_392424</name>
</gene>
<comment type="caution">
    <text evidence="2">The sequence shown here is derived from an EMBL/GenBank/DDBJ whole genome shotgun (WGS) entry which is preliminary data.</text>
</comment>
<feature type="compositionally biased region" description="Basic and acidic residues" evidence="1">
    <location>
        <begin position="71"/>
        <end position="88"/>
    </location>
</feature>
<reference evidence="2" key="1">
    <citation type="submission" date="2023-06" db="EMBL/GenBank/DDBJ databases">
        <title>Genome-scale phylogeny and comparative genomics of the fungal order Sordariales.</title>
        <authorList>
            <consortium name="Lawrence Berkeley National Laboratory"/>
            <person name="Hensen N."/>
            <person name="Bonometti L."/>
            <person name="Westerberg I."/>
            <person name="Brannstrom I.O."/>
            <person name="Guillou S."/>
            <person name="Cros-Aarteil S."/>
            <person name="Calhoun S."/>
            <person name="Haridas S."/>
            <person name="Kuo A."/>
            <person name="Mondo S."/>
            <person name="Pangilinan J."/>
            <person name="Riley R."/>
            <person name="Labutti K."/>
            <person name="Andreopoulos B."/>
            <person name="Lipzen A."/>
            <person name="Chen C."/>
            <person name="Yanf M."/>
            <person name="Daum C."/>
            <person name="Ng V."/>
            <person name="Clum A."/>
            <person name="Steindorff A."/>
            <person name="Ohm R."/>
            <person name="Martin F."/>
            <person name="Silar P."/>
            <person name="Natvig D."/>
            <person name="Lalanne C."/>
            <person name="Gautier V."/>
            <person name="Ament-Velasquez S.L."/>
            <person name="Kruys A."/>
            <person name="Hutchinson M.I."/>
            <person name="Powell A.J."/>
            <person name="Barry K."/>
            <person name="Miller A.N."/>
            <person name="Grigoriev I.V."/>
            <person name="Debuchy R."/>
            <person name="Gladieux P."/>
            <person name="Thoren M.H."/>
            <person name="Johannesson H."/>
        </authorList>
    </citation>
    <scope>NUCLEOTIDE SEQUENCE</scope>
    <source>
        <strain evidence="2">CBS 307.81</strain>
    </source>
</reference>
<name>A0AA40DA92_9PEZI</name>
<organism evidence="2 3">
    <name type="scientific">Cercophora samala</name>
    <dbReference type="NCBI Taxonomy" id="330535"/>
    <lineage>
        <taxon>Eukaryota</taxon>
        <taxon>Fungi</taxon>
        <taxon>Dikarya</taxon>
        <taxon>Ascomycota</taxon>
        <taxon>Pezizomycotina</taxon>
        <taxon>Sordariomycetes</taxon>
        <taxon>Sordariomycetidae</taxon>
        <taxon>Sordariales</taxon>
        <taxon>Lasiosphaeriaceae</taxon>
        <taxon>Cercophora</taxon>
    </lineage>
</organism>
<evidence type="ECO:0000313" key="2">
    <source>
        <dbReference type="EMBL" id="KAK0669120.1"/>
    </source>
</evidence>
<feature type="non-terminal residue" evidence="2">
    <location>
        <position position="117"/>
    </location>
</feature>
<sequence length="117" mass="13218">LPSNTTPLAVPWRLVSARTRLLGSKRTRDHYPRTYRAVGPLGSSRSRVIPARHRQPHCRIVQARPNLPSSDDTKRGPIHDHLKEDRSHLVHAKLTTVRSRPHISSDHSNSIIPARSP</sequence>
<keyword evidence="3" id="KW-1185">Reference proteome</keyword>
<dbReference type="Proteomes" id="UP001174997">
    <property type="component" value="Unassembled WGS sequence"/>
</dbReference>
<evidence type="ECO:0000256" key="1">
    <source>
        <dbReference type="SAM" id="MobiDB-lite"/>
    </source>
</evidence>